<dbReference type="GO" id="GO:0071040">
    <property type="term" value="P:nuclear polyadenylation-dependent antisense transcript catabolic process"/>
    <property type="evidence" value="ECO:0007669"/>
    <property type="project" value="TreeGrafter"/>
</dbReference>
<dbReference type="InterPro" id="IPR036397">
    <property type="entry name" value="RNaseH_sf"/>
</dbReference>
<feature type="region of interest" description="Disordered" evidence="1">
    <location>
        <begin position="350"/>
        <end position="447"/>
    </location>
</feature>
<feature type="compositionally biased region" description="Basic and acidic residues" evidence="1">
    <location>
        <begin position="1186"/>
        <end position="1196"/>
    </location>
</feature>
<dbReference type="EMBL" id="BFEA01000042">
    <property type="protein sequence ID" value="GBG63778.1"/>
    <property type="molecule type" value="Genomic_DNA"/>
</dbReference>
<organism evidence="3 4">
    <name type="scientific">Chara braunii</name>
    <name type="common">Braun's stonewort</name>
    <dbReference type="NCBI Taxonomy" id="69332"/>
    <lineage>
        <taxon>Eukaryota</taxon>
        <taxon>Viridiplantae</taxon>
        <taxon>Streptophyta</taxon>
        <taxon>Charophyceae</taxon>
        <taxon>Charales</taxon>
        <taxon>Characeae</taxon>
        <taxon>Chara</taxon>
    </lineage>
</organism>
<feature type="compositionally biased region" description="Polar residues" evidence="1">
    <location>
        <begin position="403"/>
        <end position="414"/>
    </location>
</feature>
<evidence type="ECO:0000256" key="1">
    <source>
        <dbReference type="SAM" id="MobiDB-lite"/>
    </source>
</evidence>
<feature type="region of interest" description="Disordered" evidence="1">
    <location>
        <begin position="928"/>
        <end position="952"/>
    </location>
</feature>
<dbReference type="InterPro" id="IPR002121">
    <property type="entry name" value="HRDC_dom"/>
</dbReference>
<feature type="compositionally biased region" description="Basic and acidic residues" evidence="1">
    <location>
        <begin position="370"/>
        <end position="382"/>
    </location>
</feature>
<dbReference type="PROSITE" id="PS50967">
    <property type="entry name" value="HRDC"/>
    <property type="match status" value="1"/>
</dbReference>
<evidence type="ECO:0000313" key="3">
    <source>
        <dbReference type="EMBL" id="GBG63778.1"/>
    </source>
</evidence>
<dbReference type="GO" id="GO:0071039">
    <property type="term" value="P:nuclear polyadenylation-dependent CUT catabolic process"/>
    <property type="evidence" value="ECO:0007669"/>
    <property type="project" value="TreeGrafter"/>
</dbReference>
<dbReference type="GO" id="GO:0005730">
    <property type="term" value="C:nucleolus"/>
    <property type="evidence" value="ECO:0007669"/>
    <property type="project" value="TreeGrafter"/>
</dbReference>
<dbReference type="InterPro" id="IPR045092">
    <property type="entry name" value="Rrp6-like"/>
</dbReference>
<dbReference type="PANTHER" id="PTHR12124">
    <property type="entry name" value="POLYMYOSITIS/SCLERODERMA AUTOANTIGEN-RELATED"/>
    <property type="match status" value="1"/>
</dbReference>
<dbReference type="SMART" id="SM00474">
    <property type="entry name" value="35EXOc"/>
    <property type="match status" value="1"/>
</dbReference>
<dbReference type="GO" id="GO:0000467">
    <property type="term" value="P:exonucleolytic trimming to generate mature 3'-end of 5.8S rRNA from tricistronic rRNA transcript (SSU-rRNA, 5.8S rRNA, LSU-rRNA)"/>
    <property type="evidence" value="ECO:0007669"/>
    <property type="project" value="InterPro"/>
</dbReference>
<feature type="compositionally biased region" description="Polar residues" evidence="1">
    <location>
        <begin position="421"/>
        <end position="444"/>
    </location>
</feature>
<dbReference type="CDD" id="cd06147">
    <property type="entry name" value="Rrp6p_like_exo"/>
    <property type="match status" value="1"/>
</dbReference>
<dbReference type="STRING" id="69332.A0A388K163"/>
<dbReference type="OrthoDB" id="2250022at2759"/>
<feature type="compositionally biased region" description="Basic and acidic residues" evidence="1">
    <location>
        <begin position="1017"/>
        <end position="1027"/>
    </location>
</feature>
<dbReference type="SUPFAM" id="SSF53098">
    <property type="entry name" value="Ribonuclease H-like"/>
    <property type="match status" value="1"/>
</dbReference>
<proteinExistence type="predicted"/>
<dbReference type="GO" id="GO:0071051">
    <property type="term" value="P:poly(A)-dependent snoRNA 3'-end processing"/>
    <property type="evidence" value="ECO:0007669"/>
    <property type="project" value="TreeGrafter"/>
</dbReference>
<feature type="compositionally biased region" description="Polar residues" evidence="1">
    <location>
        <begin position="301"/>
        <end position="312"/>
    </location>
</feature>
<dbReference type="Gene3D" id="1.10.150.80">
    <property type="entry name" value="HRDC domain"/>
    <property type="match status" value="1"/>
</dbReference>
<feature type="region of interest" description="Disordered" evidence="1">
    <location>
        <begin position="1170"/>
        <end position="1281"/>
    </location>
</feature>
<feature type="region of interest" description="Disordered" evidence="1">
    <location>
        <begin position="996"/>
        <end position="1078"/>
    </location>
</feature>
<dbReference type="Pfam" id="PF00570">
    <property type="entry name" value="HRDC"/>
    <property type="match status" value="1"/>
</dbReference>
<dbReference type="GO" id="GO:0000166">
    <property type="term" value="F:nucleotide binding"/>
    <property type="evidence" value="ECO:0007669"/>
    <property type="project" value="InterPro"/>
</dbReference>
<dbReference type="InterPro" id="IPR002562">
    <property type="entry name" value="3'-5'_exonuclease_dom"/>
</dbReference>
<dbReference type="InterPro" id="IPR012337">
    <property type="entry name" value="RNaseH-like_sf"/>
</dbReference>
<comment type="caution">
    <text evidence="3">The sequence shown here is derived from an EMBL/GenBank/DDBJ whole genome shotgun (WGS) entry which is preliminary data.</text>
</comment>
<dbReference type="GO" id="GO:0071044">
    <property type="term" value="P:histone mRNA catabolic process"/>
    <property type="evidence" value="ECO:0007669"/>
    <property type="project" value="TreeGrafter"/>
</dbReference>
<gene>
    <name evidence="3" type="ORF">CBR_g39322</name>
</gene>
<dbReference type="GO" id="GO:0071037">
    <property type="term" value="P:nuclear polyadenylation-dependent snRNA catabolic process"/>
    <property type="evidence" value="ECO:0007669"/>
    <property type="project" value="TreeGrafter"/>
</dbReference>
<dbReference type="Proteomes" id="UP000265515">
    <property type="component" value="Unassembled WGS sequence"/>
</dbReference>
<name>A0A388K163_CHABU</name>
<dbReference type="GO" id="GO:0071038">
    <property type="term" value="P:TRAMP-dependent tRNA surveillance pathway"/>
    <property type="evidence" value="ECO:0007669"/>
    <property type="project" value="TreeGrafter"/>
</dbReference>
<sequence>MNADLVERAEAAEPHIGLPARGLKGGHPYGAEIQQLIENPVPPPYLSALDDEPPPLEGGCIWVDTPEALNDLACLLAKEVEFGVDTEQHTRRSFLGFTALLQISTGTQQDYIIDAIALHDHMHVLRPVFADPSIIKVFHGADSDVLWLQRDFHIYVVNLFDTARACDVLGKPHRSLAYLLREYCSVISDKQFQRADWRIRPLTQAMLNYARTDAHYLTYIAGKLRLELLQRDHQIPKLNDGPHIPFLPVSSNQSGGEDNDEHMSIYEPDDGGEILKGSPPRVETPPGGRTDDREECRTELGTDNSTANQLPASGSEAAAKGEIQFIQTQKSIPSTAESTAEEDVMLRLTRAGHSRKNVDDEEDDGTPNSAKDRVNEDVEPRFRNSMFAPGAAGPVSRADDRSQASGTSLSISRQGVGGSDQNGQFGLASSTARPSGGQASSSDSGLGKSTHYVLAIRRSHQVSLHLYDKELSHPAPAAVAASLLSKFYSGYTPAEEQQLQQGDACFQAVVRMLCNWRDEMARVEDESLRYVLSDTALVAIAARCPETPDLLLSLVIASNRLPQSDGPGCPSSALATPSCLWAESDPAPSHILWRCAPHLCTLISSIRKEFGTANGADLLGTGGLKSGGAAGGDGGIDVAGEVGQVSLWGWLGIRTVANRIKERDRFVQEKLAGLGCERKMGSRRWKKRDQARARELFVQKFACKAPVYHNCRIYAGDGRLLCFCDKKKLDWYVQRGLAELTGEDPPAVRLLFEPKGRPEDENNEFYIQSKSNQCVVCGESTHYLRYRIIPSCYRQHFPERLKSHRSHDIVLLCVDCHELAHKAAEKYKRQVALEFGVPLVPARIQDAGTTTGTQSFVEGEIREGVPTTEGGVNPTVLRRAATALLRHGKNMPLERLNELQDVLREYYGREEIRMEDVENARLVGMGPRGQKRCHKHGNAGLRPTKGSVATERHSFCEEKETKTLEMKAHDVVFGYSTGRQQHGQQAEDIRNDADDEAGFVSAGQGGAYAPPAGATQQREHGSGDGRHPAAAGMARTTSRAPESEPDANRGDIEDAGGEEQACDGKSNGSGSHEVMEMQSSRGWHRKEAVLGHGHHGKKVVEMLIRQGGDDALRHFVRRWREVFVESLKPKFLPSAWDIKHSGRREFGEYSVYNPERKNINRTVVGSTVTATTSPETAQPQDGTSGTDDRGTTEARRKSNWNPVDVNGASGVAEQLQQCEPDEFAPHGDDVGTPHGDDVDTPHGDDVDTPPGDDVDTPHGDDVDNPHGDDVDTPHGDDVDTP</sequence>
<feature type="region of interest" description="Disordered" evidence="1">
    <location>
        <begin position="239"/>
        <end position="316"/>
    </location>
</feature>
<protein>
    <recommendedName>
        <fullName evidence="2">HRDC domain-containing protein</fullName>
    </recommendedName>
</protein>
<feature type="compositionally biased region" description="Basic and acidic residues" evidence="1">
    <location>
        <begin position="1255"/>
        <end position="1281"/>
    </location>
</feature>
<feature type="compositionally biased region" description="Basic and acidic residues" evidence="1">
    <location>
        <begin position="1223"/>
        <end position="1245"/>
    </location>
</feature>
<dbReference type="SUPFAM" id="SSF47819">
    <property type="entry name" value="HRDC-like"/>
    <property type="match status" value="1"/>
</dbReference>
<dbReference type="OMA" id="HNCRIFA"/>
<dbReference type="Pfam" id="PF01612">
    <property type="entry name" value="DNA_pol_A_exo1"/>
    <property type="match status" value="1"/>
</dbReference>
<dbReference type="Gene3D" id="3.30.420.10">
    <property type="entry name" value="Ribonuclease H-like superfamily/Ribonuclease H"/>
    <property type="match status" value="1"/>
</dbReference>
<dbReference type="InterPro" id="IPR049559">
    <property type="entry name" value="Rrp6p-like_exo"/>
</dbReference>
<dbReference type="GO" id="GO:0000175">
    <property type="term" value="F:3'-5'-RNA exonuclease activity"/>
    <property type="evidence" value="ECO:0007669"/>
    <property type="project" value="InterPro"/>
</dbReference>
<evidence type="ECO:0000259" key="2">
    <source>
        <dbReference type="PROSITE" id="PS50967"/>
    </source>
</evidence>
<accession>A0A388K163</accession>
<dbReference type="PANTHER" id="PTHR12124:SF68">
    <property type="entry name" value="PROTEIN RRP6-LIKE 3"/>
    <property type="match status" value="1"/>
</dbReference>
<dbReference type="InterPro" id="IPR044876">
    <property type="entry name" value="HRDC_dom_sf"/>
</dbReference>
<dbReference type="GO" id="GO:0071036">
    <property type="term" value="P:nuclear polyadenylation-dependent snoRNA catabolic process"/>
    <property type="evidence" value="ECO:0007669"/>
    <property type="project" value="TreeGrafter"/>
</dbReference>
<feature type="domain" description="HRDC" evidence="2">
    <location>
        <begin position="503"/>
        <end position="587"/>
    </location>
</feature>
<reference evidence="3 4" key="1">
    <citation type="journal article" date="2018" name="Cell">
        <title>The Chara Genome: Secondary Complexity and Implications for Plant Terrestrialization.</title>
        <authorList>
            <person name="Nishiyama T."/>
            <person name="Sakayama H."/>
            <person name="Vries J.D."/>
            <person name="Buschmann H."/>
            <person name="Saint-Marcoux D."/>
            <person name="Ullrich K.K."/>
            <person name="Haas F.B."/>
            <person name="Vanderstraeten L."/>
            <person name="Becker D."/>
            <person name="Lang D."/>
            <person name="Vosolsobe S."/>
            <person name="Rombauts S."/>
            <person name="Wilhelmsson P.K.I."/>
            <person name="Janitza P."/>
            <person name="Kern R."/>
            <person name="Heyl A."/>
            <person name="Rumpler F."/>
            <person name="Villalobos L.I.A.C."/>
            <person name="Clay J.M."/>
            <person name="Skokan R."/>
            <person name="Toyoda A."/>
            <person name="Suzuki Y."/>
            <person name="Kagoshima H."/>
            <person name="Schijlen E."/>
            <person name="Tajeshwar N."/>
            <person name="Catarino B."/>
            <person name="Hetherington A.J."/>
            <person name="Saltykova A."/>
            <person name="Bonnot C."/>
            <person name="Breuninger H."/>
            <person name="Symeonidi A."/>
            <person name="Radhakrishnan G.V."/>
            <person name="Van Nieuwerburgh F."/>
            <person name="Deforce D."/>
            <person name="Chang C."/>
            <person name="Karol K.G."/>
            <person name="Hedrich R."/>
            <person name="Ulvskov P."/>
            <person name="Glockner G."/>
            <person name="Delwiche C.F."/>
            <person name="Petrasek J."/>
            <person name="Van de Peer Y."/>
            <person name="Friml J."/>
            <person name="Beilby M."/>
            <person name="Dolan L."/>
            <person name="Kohara Y."/>
            <person name="Sugano S."/>
            <person name="Fujiyama A."/>
            <person name="Delaux P.-M."/>
            <person name="Quint M."/>
            <person name="TheiBen G."/>
            <person name="Hagemann M."/>
            <person name="Harholt J."/>
            <person name="Dunand C."/>
            <person name="Zachgo S."/>
            <person name="Langdale J."/>
            <person name="Maumus F."/>
            <person name="Straeten D.V.D."/>
            <person name="Gould S.B."/>
            <person name="Rensing S.A."/>
        </authorList>
    </citation>
    <scope>NUCLEOTIDE SEQUENCE [LARGE SCALE GENOMIC DNA]</scope>
    <source>
        <strain evidence="3 4">S276</strain>
    </source>
</reference>
<dbReference type="GO" id="GO:0003727">
    <property type="term" value="F:single-stranded RNA binding"/>
    <property type="evidence" value="ECO:0007669"/>
    <property type="project" value="TreeGrafter"/>
</dbReference>
<feature type="compositionally biased region" description="Basic and acidic residues" evidence="1">
    <location>
        <begin position="289"/>
        <end position="300"/>
    </location>
</feature>
<dbReference type="GO" id="GO:0071035">
    <property type="term" value="P:nuclear polyadenylation-dependent rRNA catabolic process"/>
    <property type="evidence" value="ECO:0007669"/>
    <property type="project" value="TreeGrafter"/>
</dbReference>
<dbReference type="InterPro" id="IPR010997">
    <property type="entry name" value="HRDC-like_sf"/>
</dbReference>
<dbReference type="Gramene" id="GBG63778">
    <property type="protein sequence ID" value="GBG63778"/>
    <property type="gene ID" value="CBR_g39322"/>
</dbReference>
<keyword evidence="4" id="KW-1185">Reference proteome</keyword>
<evidence type="ECO:0000313" key="4">
    <source>
        <dbReference type="Proteomes" id="UP000265515"/>
    </source>
</evidence>
<dbReference type="GO" id="GO:0000176">
    <property type="term" value="C:nuclear exosome (RNase complex)"/>
    <property type="evidence" value="ECO:0007669"/>
    <property type="project" value="TreeGrafter"/>
</dbReference>